<keyword evidence="2" id="KW-1185">Reference proteome</keyword>
<evidence type="ECO:0000313" key="2">
    <source>
        <dbReference type="Proteomes" id="UP001178507"/>
    </source>
</evidence>
<dbReference type="AlphaFoldDB" id="A0AA36N627"/>
<protein>
    <submittedName>
        <fullName evidence="1">Uncharacterized protein</fullName>
    </submittedName>
</protein>
<reference evidence="1" key="1">
    <citation type="submission" date="2023-08" db="EMBL/GenBank/DDBJ databases">
        <authorList>
            <person name="Chen Y."/>
            <person name="Shah S."/>
            <person name="Dougan E. K."/>
            <person name="Thang M."/>
            <person name="Chan C."/>
        </authorList>
    </citation>
    <scope>NUCLEOTIDE SEQUENCE</scope>
</reference>
<name>A0AA36N627_9DINO</name>
<gene>
    <name evidence="1" type="ORF">EVOR1521_LOCUS23570</name>
</gene>
<dbReference type="EMBL" id="CAUJNA010003361">
    <property type="protein sequence ID" value="CAJ1400160.1"/>
    <property type="molecule type" value="Genomic_DNA"/>
</dbReference>
<comment type="caution">
    <text evidence="1">The sequence shown here is derived from an EMBL/GenBank/DDBJ whole genome shotgun (WGS) entry which is preliminary data.</text>
</comment>
<proteinExistence type="predicted"/>
<sequence>MSDDPVEILHLTWAAVLSTAATVPLDAEGLFFGRGRVIEAFRLLGRAGTATEAEAERDAEGPGKVGLSKSAELVVQEQRQLDQRLLGWCSMHAAGPPGDLTFSERRLHRALASQEVVGCRLWRTQGSVRGIFGQEACSFVGSEMKPRALKVRSIGTTTGLTEGAQLQVRGRTADAMASLAENLAHAKEDLTDTVLRQLADIDASAATGDLAAGLRAAQRAAAFSSVTCDAEAFECPMTIQELQKETAYGVIGTDHIEKESGPKVQIEEDADIPKFVNIKRWP</sequence>
<accession>A0AA36N627</accession>
<organism evidence="1 2">
    <name type="scientific">Effrenium voratum</name>
    <dbReference type="NCBI Taxonomy" id="2562239"/>
    <lineage>
        <taxon>Eukaryota</taxon>
        <taxon>Sar</taxon>
        <taxon>Alveolata</taxon>
        <taxon>Dinophyceae</taxon>
        <taxon>Suessiales</taxon>
        <taxon>Symbiodiniaceae</taxon>
        <taxon>Effrenium</taxon>
    </lineage>
</organism>
<dbReference type="Proteomes" id="UP001178507">
    <property type="component" value="Unassembled WGS sequence"/>
</dbReference>
<evidence type="ECO:0000313" key="1">
    <source>
        <dbReference type="EMBL" id="CAJ1400160.1"/>
    </source>
</evidence>